<dbReference type="AlphaFoldDB" id="A0A395IH25"/>
<dbReference type="EMBL" id="KZ824267">
    <property type="protein sequence ID" value="RAL17514.1"/>
    <property type="molecule type" value="Genomic_DNA"/>
</dbReference>
<protein>
    <recommendedName>
        <fullName evidence="4">Nucleic acid-binding protein</fullName>
    </recommendedName>
</protein>
<dbReference type="InterPro" id="IPR012340">
    <property type="entry name" value="NA-bd_OB-fold"/>
</dbReference>
<evidence type="ECO:0000313" key="3">
    <source>
        <dbReference type="Proteomes" id="UP000248961"/>
    </source>
</evidence>
<dbReference type="GeneID" id="37205367"/>
<evidence type="ECO:0000256" key="1">
    <source>
        <dbReference type="SAM" id="MobiDB-lite"/>
    </source>
</evidence>
<sequence length="377" mass="41636">MPKKLIFLLGAPTQTGLQWDEEQLLKEPIFPFKDPHLHDGESWRLTDAQPVKWRLLQDLRTSELLQGNSDLRPRRLACFLTTSDLTVSGGISANESEGSALSRFYEHSFTVHEVSEISTAGVRSGDSFQGSSLWADSIGSSIATVSEKEAPSPGILFHGSVTNLQDIPTAAYLNSIVPQTMTVNLVVSIMTIHPPRRIVTRQWKKELDLVEVVVGDDTRSGFGVTFWLPAADQAHTEDELGKSLATLRPRDIILMRTVGLSSFRERVYGQSLRKGVTKVDLLHRQRVDANDAGGVYSAKRLREFQQQQQQQQQQGPAAKNEEDLLVVKVNEVREWIRRFAPDAAGGDGSKGRPTRGLAGTATNGGVNALPPDTQEYN</sequence>
<evidence type="ECO:0008006" key="4">
    <source>
        <dbReference type="Google" id="ProtNLM"/>
    </source>
</evidence>
<dbReference type="SUPFAM" id="SSF50249">
    <property type="entry name" value="Nucleic acid-binding proteins"/>
    <property type="match status" value="1"/>
</dbReference>
<evidence type="ECO:0000313" key="2">
    <source>
        <dbReference type="EMBL" id="RAL17514.1"/>
    </source>
</evidence>
<feature type="region of interest" description="Disordered" evidence="1">
    <location>
        <begin position="340"/>
        <end position="377"/>
    </location>
</feature>
<dbReference type="OrthoDB" id="5378679at2759"/>
<accession>A0A395IH25</accession>
<name>A0A395IH25_ASPHC</name>
<reference evidence="2 3" key="1">
    <citation type="submission" date="2018-02" db="EMBL/GenBank/DDBJ databases">
        <title>The genomes of Aspergillus section Nigri reveals drivers in fungal speciation.</title>
        <authorList>
            <consortium name="DOE Joint Genome Institute"/>
            <person name="Vesth T.C."/>
            <person name="Nybo J."/>
            <person name="Theobald S."/>
            <person name="Brandl J."/>
            <person name="Frisvad J.C."/>
            <person name="Nielsen K.F."/>
            <person name="Lyhne E.K."/>
            <person name="Kogle M.E."/>
            <person name="Kuo A."/>
            <person name="Riley R."/>
            <person name="Clum A."/>
            <person name="Nolan M."/>
            <person name="Lipzen A."/>
            <person name="Salamov A."/>
            <person name="Henrissat B."/>
            <person name="Wiebenga A."/>
            <person name="De vries R.P."/>
            <person name="Grigoriev I.V."/>
            <person name="Mortensen U.H."/>
            <person name="Andersen M.R."/>
            <person name="Baker S.E."/>
        </authorList>
    </citation>
    <scope>NUCLEOTIDE SEQUENCE [LARGE SCALE GENOMIC DNA]</scope>
    <source>
        <strain evidence="2 3">CBS 101889</strain>
    </source>
</reference>
<dbReference type="VEuPathDB" id="FungiDB:BO97DRAFT_8072"/>
<organism evidence="2 3">
    <name type="scientific">Aspergillus homomorphus (strain CBS 101889)</name>
    <dbReference type="NCBI Taxonomy" id="1450537"/>
    <lineage>
        <taxon>Eukaryota</taxon>
        <taxon>Fungi</taxon>
        <taxon>Dikarya</taxon>
        <taxon>Ascomycota</taxon>
        <taxon>Pezizomycotina</taxon>
        <taxon>Eurotiomycetes</taxon>
        <taxon>Eurotiomycetidae</taxon>
        <taxon>Eurotiales</taxon>
        <taxon>Aspergillaceae</taxon>
        <taxon>Aspergillus</taxon>
        <taxon>Aspergillus subgen. Circumdati</taxon>
    </lineage>
</organism>
<dbReference type="RefSeq" id="XP_025556668.1">
    <property type="nucleotide sequence ID" value="XM_025701078.1"/>
</dbReference>
<gene>
    <name evidence="2" type="ORF">BO97DRAFT_8072</name>
</gene>
<keyword evidence="3" id="KW-1185">Reference proteome</keyword>
<proteinExistence type="predicted"/>
<dbReference type="Proteomes" id="UP000248961">
    <property type="component" value="Unassembled WGS sequence"/>
</dbReference>